<evidence type="ECO:0008006" key="5">
    <source>
        <dbReference type="Google" id="ProtNLM"/>
    </source>
</evidence>
<protein>
    <recommendedName>
        <fullName evidence="5">Secreted protein</fullName>
    </recommendedName>
</protein>
<accession>A0ABT0MJK2</accession>
<dbReference type="EMBL" id="JAMBEP010000001">
    <property type="protein sequence ID" value="MCL1635043.1"/>
    <property type="molecule type" value="Genomic_DNA"/>
</dbReference>
<feature type="region of interest" description="Disordered" evidence="1">
    <location>
        <begin position="42"/>
        <end position="86"/>
    </location>
</feature>
<keyword evidence="4" id="KW-1185">Reference proteome</keyword>
<evidence type="ECO:0000313" key="4">
    <source>
        <dbReference type="Proteomes" id="UP001431217"/>
    </source>
</evidence>
<keyword evidence="2" id="KW-0732">Signal</keyword>
<evidence type="ECO:0000313" key="3">
    <source>
        <dbReference type="EMBL" id="MCL1635043.1"/>
    </source>
</evidence>
<sequence>MRTTIAGCALPGLLLGVCFAATAATPQHSAVDAKTGKLLRAPTAQERSSMAKTVAARQRTLKQPRTEAEAKPTLRNTPNGTGATMQVPTNLWSSLAVQRDAQGNLRVREYEGNEPAPVLDAEEVK</sequence>
<evidence type="ECO:0000256" key="2">
    <source>
        <dbReference type="SAM" id="SignalP"/>
    </source>
</evidence>
<organism evidence="3 4">
    <name type="scientific">Luteimonas galliterrae</name>
    <dbReference type="NCBI Taxonomy" id="2940486"/>
    <lineage>
        <taxon>Bacteria</taxon>
        <taxon>Pseudomonadati</taxon>
        <taxon>Pseudomonadota</taxon>
        <taxon>Gammaproteobacteria</taxon>
        <taxon>Lysobacterales</taxon>
        <taxon>Lysobacteraceae</taxon>
        <taxon>Luteimonas</taxon>
    </lineage>
</organism>
<dbReference type="RefSeq" id="WP_249473973.1">
    <property type="nucleotide sequence ID" value="NZ_JAMBEP010000001.1"/>
</dbReference>
<evidence type="ECO:0000256" key="1">
    <source>
        <dbReference type="SAM" id="MobiDB-lite"/>
    </source>
</evidence>
<feature type="chain" id="PRO_5045921768" description="Secreted protein" evidence="2">
    <location>
        <begin position="24"/>
        <end position="125"/>
    </location>
</feature>
<dbReference type="NCBIfam" id="NF047450">
    <property type="entry name" value="post-PEP-CTERM_1"/>
    <property type="match status" value="1"/>
</dbReference>
<reference evidence="3 4" key="1">
    <citation type="submission" date="2022-05" db="EMBL/GenBank/DDBJ databases">
        <title>Luteimonas sp. SX5, whole genome shotgun sequencing project.</title>
        <authorList>
            <person name="Zhao G."/>
            <person name="Shen L."/>
        </authorList>
    </citation>
    <scope>NUCLEOTIDE SEQUENCE [LARGE SCALE GENOMIC DNA]</scope>
    <source>
        <strain evidence="3 4">SX5</strain>
    </source>
</reference>
<feature type="signal peptide" evidence="2">
    <location>
        <begin position="1"/>
        <end position="23"/>
    </location>
</feature>
<comment type="caution">
    <text evidence="3">The sequence shown here is derived from an EMBL/GenBank/DDBJ whole genome shotgun (WGS) entry which is preliminary data.</text>
</comment>
<proteinExistence type="predicted"/>
<name>A0ABT0MJK2_9GAMM</name>
<feature type="compositionally biased region" description="Polar residues" evidence="1">
    <location>
        <begin position="74"/>
        <end position="86"/>
    </location>
</feature>
<dbReference type="Proteomes" id="UP001431217">
    <property type="component" value="Unassembled WGS sequence"/>
</dbReference>
<gene>
    <name evidence="3" type="ORF">M2650_10420</name>
</gene>